<evidence type="ECO:0000313" key="1">
    <source>
        <dbReference type="EMBL" id="MBA8847031.1"/>
    </source>
</evidence>
<dbReference type="EMBL" id="JACGWX010000001">
    <property type="protein sequence ID" value="MBA8847031.1"/>
    <property type="molecule type" value="Genomic_DNA"/>
</dbReference>
<proteinExistence type="predicted"/>
<protein>
    <submittedName>
        <fullName evidence="1">Uncharacterized protein</fullName>
    </submittedName>
</protein>
<name>A0A839E3T8_9MICO</name>
<gene>
    <name evidence="1" type="ORF">FHX53_000595</name>
</gene>
<dbReference type="RefSeq" id="WP_182489851.1">
    <property type="nucleotide sequence ID" value="NZ_BAAAOV010000030.1"/>
</dbReference>
<dbReference type="AlphaFoldDB" id="A0A839E3T8"/>
<sequence length="180" mass="20134">MALTDIDKQLDALRSQAQKHRDNVWTLLNAVRANALLSVEGQDDQIRGDREKAIAAIKALRAQEEKIVDERILSLERRVFGEVSSSSDVIAIRDAADRAEQLESDAEALRLFERAKVTRDEGLATAVVRRAVAMRFLGTLEAFEKSDPSKAEALRDLTALTAFRDTPFDLTRELAYQPPQ</sequence>
<reference evidence="1 2" key="1">
    <citation type="submission" date="2020-07" db="EMBL/GenBank/DDBJ databases">
        <title>Sequencing the genomes of 1000 actinobacteria strains.</title>
        <authorList>
            <person name="Klenk H.-P."/>
        </authorList>
    </citation>
    <scope>NUCLEOTIDE SEQUENCE [LARGE SCALE GENOMIC DNA]</scope>
    <source>
        <strain evidence="1 2">DSM 19663</strain>
    </source>
</reference>
<evidence type="ECO:0000313" key="2">
    <source>
        <dbReference type="Proteomes" id="UP000585905"/>
    </source>
</evidence>
<accession>A0A839E3T8</accession>
<keyword evidence="2" id="KW-1185">Reference proteome</keyword>
<organism evidence="1 2">
    <name type="scientific">Microcella alkalica</name>
    <dbReference type="NCBI Taxonomy" id="355930"/>
    <lineage>
        <taxon>Bacteria</taxon>
        <taxon>Bacillati</taxon>
        <taxon>Actinomycetota</taxon>
        <taxon>Actinomycetes</taxon>
        <taxon>Micrococcales</taxon>
        <taxon>Microbacteriaceae</taxon>
        <taxon>Microcella</taxon>
    </lineage>
</organism>
<comment type="caution">
    <text evidence="1">The sequence shown here is derived from an EMBL/GenBank/DDBJ whole genome shotgun (WGS) entry which is preliminary data.</text>
</comment>
<dbReference type="Proteomes" id="UP000585905">
    <property type="component" value="Unassembled WGS sequence"/>
</dbReference>